<dbReference type="Gramene" id="TVU11327">
    <property type="protein sequence ID" value="TVU11327"/>
    <property type="gene ID" value="EJB05_44906"/>
</dbReference>
<protein>
    <submittedName>
        <fullName evidence="1">Uncharacterized protein</fullName>
    </submittedName>
</protein>
<name>A0A5J9TJG0_9POAL</name>
<dbReference type="AlphaFoldDB" id="A0A5J9TJG0"/>
<proteinExistence type="predicted"/>
<feature type="non-terminal residue" evidence="1">
    <location>
        <position position="1"/>
    </location>
</feature>
<dbReference type="Proteomes" id="UP000324897">
    <property type="component" value="Chromosome 3"/>
</dbReference>
<evidence type="ECO:0000313" key="1">
    <source>
        <dbReference type="EMBL" id="TVU11327.1"/>
    </source>
</evidence>
<reference evidence="1 2" key="1">
    <citation type="journal article" date="2019" name="Sci. Rep.">
        <title>A high-quality genome of Eragrostis curvula grass provides insights into Poaceae evolution and supports new strategies to enhance forage quality.</title>
        <authorList>
            <person name="Carballo J."/>
            <person name="Santos B.A.C.M."/>
            <person name="Zappacosta D."/>
            <person name="Garbus I."/>
            <person name="Selva J.P."/>
            <person name="Gallo C.A."/>
            <person name="Diaz A."/>
            <person name="Albertini E."/>
            <person name="Caccamo M."/>
            <person name="Echenique V."/>
        </authorList>
    </citation>
    <scope>NUCLEOTIDE SEQUENCE [LARGE SCALE GENOMIC DNA]</scope>
    <source>
        <strain evidence="2">cv. Victoria</strain>
        <tissue evidence="1">Leaf</tissue>
    </source>
</reference>
<organism evidence="1 2">
    <name type="scientific">Eragrostis curvula</name>
    <name type="common">weeping love grass</name>
    <dbReference type="NCBI Taxonomy" id="38414"/>
    <lineage>
        <taxon>Eukaryota</taxon>
        <taxon>Viridiplantae</taxon>
        <taxon>Streptophyta</taxon>
        <taxon>Embryophyta</taxon>
        <taxon>Tracheophyta</taxon>
        <taxon>Spermatophyta</taxon>
        <taxon>Magnoliopsida</taxon>
        <taxon>Liliopsida</taxon>
        <taxon>Poales</taxon>
        <taxon>Poaceae</taxon>
        <taxon>PACMAD clade</taxon>
        <taxon>Chloridoideae</taxon>
        <taxon>Eragrostideae</taxon>
        <taxon>Eragrostidinae</taxon>
        <taxon>Eragrostis</taxon>
    </lineage>
</organism>
<dbReference type="EMBL" id="RWGY01000039">
    <property type="protein sequence ID" value="TVU11327.1"/>
    <property type="molecule type" value="Genomic_DNA"/>
</dbReference>
<sequence>MAAHQLVNDVIVGSKMFEEHGVAGYHLVVMSDKYSRAETGQSLPTLLLSSKEQDKRLLPASANALSRLSIL</sequence>
<gene>
    <name evidence="1" type="ORF">EJB05_44906</name>
</gene>
<accession>A0A5J9TJG0</accession>
<keyword evidence="2" id="KW-1185">Reference proteome</keyword>
<evidence type="ECO:0000313" key="2">
    <source>
        <dbReference type="Proteomes" id="UP000324897"/>
    </source>
</evidence>
<comment type="caution">
    <text evidence="1">The sequence shown here is derived from an EMBL/GenBank/DDBJ whole genome shotgun (WGS) entry which is preliminary data.</text>
</comment>